<protein>
    <submittedName>
        <fullName evidence="1">Uncharacterized protein</fullName>
    </submittedName>
</protein>
<dbReference type="Proteomes" id="UP000826195">
    <property type="component" value="Unassembled WGS sequence"/>
</dbReference>
<name>A0AAV7HSS2_COTGL</name>
<dbReference type="EMBL" id="JAHXZJ010002982">
    <property type="protein sequence ID" value="KAH0534746.1"/>
    <property type="molecule type" value="Genomic_DNA"/>
</dbReference>
<keyword evidence="2" id="KW-1185">Reference proteome</keyword>
<proteinExistence type="predicted"/>
<gene>
    <name evidence="1" type="ORF">KQX54_007830</name>
</gene>
<evidence type="ECO:0000313" key="1">
    <source>
        <dbReference type="EMBL" id="KAH0534746.1"/>
    </source>
</evidence>
<comment type="caution">
    <text evidence="1">The sequence shown here is derived from an EMBL/GenBank/DDBJ whole genome shotgun (WGS) entry which is preliminary data.</text>
</comment>
<accession>A0AAV7HSS2</accession>
<dbReference type="AlphaFoldDB" id="A0AAV7HSS2"/>
<sequence length="95" mass="11045">MLLLIMPRNFLEQVEGVVDNLRAGCKKNNFEEKIIENSAIYTSERRGQLREEFKNGLSILVKLTKLKVKEQQGHGIEVMRHDAKEYQDNVLSSRQ</sequence>
<organism evidence="1 2">
    <name type="scientific">Cotesia glomerata</name>
    <name type="common">Lepidopteran parasitic wasp</name>
    <name type="synonym">Apanteles glomeratus</name>
    <dbReference type="NCBI Taxonomy" id="32391"/>
    <lineage>
        <taxon>Eukaryota</taxon>
        <taxon>Metazoa</taxon>
        <taxon>Ecdysozoa</taxon>
        <taxon>Arthropoda</taxon>
        <taxon>Hexapoda</taxon>
        <taxon>Insecta</taxon>
        <taxon>Pterygota</taxon>
        <taxon>Neoptera</taxon>
        <taxon>Endopterygota</taxon>
        <taxon>Hymenoptera</taxon>
        <taxon>Apocrita</taxon>
        <taxon>Ichneumonoidea</taxon>
        <taxon>Braconidae</taxon>
        <taxon>Microgastrinae</taxon>
        <taxon>Cotesia</taxon>
    </lineage>
</organism>
<evidence type="ECO:0000313" key="2">
    <source>
        <dbReference type="Proteomes" id="UP000826195"/>
    </source>
</evidence>
<reference evidence="1 2" key="1">
    <citation type="journal article" date="2021" name="J. Hered.">
        <title>A chromosome-level genome assembly of the parasitoid wasp, Cotesia glomerata (Hymenoptera: Braconidae).</title>
        <authorList>
            <person name="Pinto B.J."/>
            <person name="Weis J.J."/>
            <person name="Gamble T."/>
            <person name="Ode P.J."/>
            <person name="Paul R."/>
            <person name="Zaspel J.M."/>
        </authorList>
    </citation>
    <scope>NUCLEOTIDE SEQUENCE [LARGE SCALE GENOMIC DNA]</scope>
    <source>
        <strain evidence="1">CgM1</strain>
    </source>
</reference>